<accession>A0A0F9ENX6</accession>
<sequence>MPLAKAIAQTIFKSLAPELMSAAEMIRKAQGLGGTYRRTDMLADIRKYTGRIKYEGNIRSMGGNLAVPRGWMIETDLNEPGANYRVFGKGTFYDPVSGQEFTQTVSFYHTNLMKKDDYASEFMNYFSNPYRQDNIELLSFDQTALEHNLGKPY</sequence>
<dbReference type="EMBL" id="LAZR01036162">
    <property type="protein sequence ID" value="KKL25583.1"/>
    <property type="molecule type" value="Genomic_DNA"/>
</dbReference>
<proteinExistence type="predicted"/>
<reference evidence="1" key="1">
    <citation type="journal article" date="2015" name="Nature">
        <title>Complex archaea that bridge the gap between prokaryotes and eukaryotes.</title>
        <authorList>
            <person name="Spang A."/>
            <person name="Saw J.H."/>
            <person name="Jorgensen S.L."/>
            <person name="Zaremba-Niedzwiedzka K."/>
            <person name="Martijn J."/>
            <person name="Lind A.E."/>
            <person name="van Eijk R."/>
            <person name="Schleper C."/>
            <person name="Guy L."/>
            <person name="Ettema T.J."/>
        </authorList>
    </citation>
    <scope>NUCLEOTIDE SEQUENCE</scope>
</reference>
<protein>
    <submittedName>
        <fullName evidence="1">Uncharacterized protein</fullName>
    </submittedName>
</protein>
<dbReference type="AlphaFoldDB" id="A0A0F9ENX6"/>
<evidence type="ECO:0000313" key="1">
    <source>
        <dbReference type="EMBL" id="KKL25583.1"/>
    </source>
</evidence>
<organism evidence="1">
    <name type="scientific">marine sediment metagenome</name>
    <dbReference type="NCBI Taxonomy" id="412755"/>
    <lineage>
        <taxon>unclassified sequences</taxon>
        <taxon>metagenomes</taxon>
        <taxon>ecological metagenomes</taxon>
    </lineage>
</organism>
<gene>
    <name evidence="1" type="ORF">LCGC14_2403830</name>
</gene>
<name>A0A0F9ENX6_9ZZZZ</name>
<comment type="caution">
    <text evidence="1">The sequence shown here is derived from an EMBL/GenBank/DDBJ whole genome shotgun (WGS) entry which is preliminary data.</text>
</comment>